<dbReference type="CDD" id="cd00190">
    <property type="entry name" value="Tryp_SPc"/>
    <property type="match status" value="1"/>
</dbReference>
<dbReference type="PRINTS" id="PR00722">
    <property type="entry name" value="CHYMOTRYPSIN"/>
</dbReference>
<feature type="chain" id="PRO_5047286852" description="Peptidase S1 domain-containing protein" evidence="6">
    <location>
        <begin position="19"/>
        <end position="271"/>
    </location>
</feature>
<keyword evidence="3" id="KW-0378">Hydrolase</keyword>
<dbReference type="SMART" id="SM00020">
    <property type="entry name" value="Tryp_SPc"/>
    <property type="match status" value="1"/>
</dbReference>
<proteinExistence type="inferred from homology"/>
<organism evidence="8 9">
    <name type="scientific">Loxostege sticticalis</name>
    <name type="common">Beet webworm moth</name>
    <dbReference type="NCBI Taxonomy" id="481309"/>
    <lineage>
        <taxon>Eukaryota</taxon>
        <taxon>Metazoa</taxon>
        <taxon>Ecdysozoa</taxon>
        <taxon>Arthropoda</taxon>
        <taxon>Hexapoda</taxon>
        <taxon>Insecta</taxon>
        <taxon>Pterygota</taxon>
        <taxon>Neoptera</taxon>
        <taxon>Endopterygota</taxon>
        <taxon>Lepidoptera</taxon>
        <taxon>Glossata</taxon>
        <taxon>Ditrysia</taxon>
        <taxon>Pyraloidea</taxon>
        <taxon>Crambidae</taxon>
        <taxon>Pyraustinae</taxon>
        <taxon>Loxostege</taxon>
    </lineage>
</organism>
<dbReference type="InterPro" id="IPR043504">
    <property type="entry name" value="Peptidase_S1_PA_chymotrypsin"/>
</dbReference>
<dbReference type="InterPro" id="IPR009003">
    <property type="entry name" value="Peptidase_S1_PA"/>
</dbReference>
<evidence type="ECO:0000259" key="7">
    <source>
        <dbReference type="PROSITE" id="PS50240"/>
    </source>
</evidence>
<accession>A0ABR3H6G1</accession>
<dbReference type="SUPFAM" id="SSF50494">
    <property type="entry name" value="Trypsin-like serine proteases"/>
    <property type="match status" value="1"/>
</dbReference>
<comment type="caution">
    <text evidence="8">The sequence shown here is derived from an EMBL/GenBank/DDBJ whole genome shotgun (WGS) entry which is preliminary data.</text>
</comment>
<evidence type="ECO:0000256" key="6">
    <source>
        <dbReference type="SAM" id="SignalP"/>
    </source>
</evidence>
<evidence type="ECO:0000256" key="4">
    <source>
        <dbReference type="ARBA" id="ARBA00022825"/>
    </source>
</evidence>
<keyword evidence="6" id="KW-0732">Signal</keyword>
<comment type="similarity">
    <text evidence="1">Belongs to the peptidase S1 family.</text>
</comment>
<dbReference type="InterPro" id="IPR001254">
    <property type="entry name" value="Trypsin_dom"/>
</dbReference>
<sequence>MLIPVLLFLQAQYWVGEAGVALSKNAKIIGGHDIDITEAPYTVAIFRKGHPLCWGALIDKNIVLTAGSCFRKTDKARFFKVRTGSTYIGEGGEYHNVSRYVAHPRIHKRRPDNDIAVMFLTKPVTFSDKAAAIPMKEKDDEISVGEVTQVTGWGVSDGPKVFKHNFKLQSVSVKTVNESVCAKQIKHKITPRMMCASALEGFKGFCSTDYGAPLVHNGKLAGLASWFNVFEPHIWRYCPNDEDVNQVYAKVSGLRTWIDETIKEQTTYNNA</sequence>
<evidence type="ECO:0000256" key="5">
    <source>
        <dbReference type="ARBA" id="ARBA00023157"/>
    </source>
</evidence>
<evidence type="ECO:0000256" key="2">
    <source>
        <dbReference type="ARBA" id="ARBA00022670"/>
    </source>
</evidence>
<feature type="domain" description="Peptidase S1" evidence="7">
    <location>
        <begin position="28"/>
        <end position="263"/>
    </location>
</feature>
<dbReference type="PANTHER" id="PTHR24276:SF91">
    <property type="entry name" value="AT26814P-RELATED"/>
    <property type="match status" value="1"/>
</dbReference>
<keyword evidence="9" id="KW-1185">Reference proteome</keyword>
<dbReference type="PROSITE" id="PS50240">
    <property type="entry name" value="TRYPSIN_DOM"/>
    <property type="match status" value="1"/>
</dbReference>
<evidence type="ECO:0000313" key="8">
    <source>
        <dbReference type="EMBL" id="KAL0860395.1"/>
    </source>
</evidence>
<keyword evidence="5" id="KW-1015">Disulfide bond</keyword>
<keyword evidence="2" id="KW-0645">Protease</keyword>
<keyword evidence="4" id="KW-0720">Serine protease</keyword>
<dbReference type="EMBL" id="JBEUOH010000025">
    <property type="protein sequence ID" value="KAL0860395.1"/>
    <property type="molecule type" value="Genomic_DNA"/>
</dbReference>
<evidence type="ECO:0000256" key="3">
    <source>
        <dbReference type="ARBA" id="ARBA00022801"/>
    </source>
</evidence>
<dbReference type="Proteomes" id="UP001549920">
    <property type="component" value="Unassembled WGS sequence"/>
</dbReference>
<feature type="signal peptide" evidence="6">
    <location>
        <begin position="1"/>
        <end position="18"/>
    </location>
</feature>
<dbReference type="Gene3D" id="2.40.10.10">
    <property type="entry name" value="Trypsin-like serine proteases"/>
    <property type="match status" value="1"/>
</dbReference>
<evidence type="ECO:0000313" key="9">
    <source>
        <dbReference type="Proteomes" id="UP001549920"/>
    </source>
</evidence>
<dbReference type="Pfam" id="PF00089">
    <property type="entry name" value="Trypsin"/>
    <property type="match status" value="1"/>
</dbReference>
<gene>
    <name evidence="8" type="ORF">ABMA27_009789</name>
</gene>
<dbReference type="PANTHER" id="PTHR24276">
    <property type="entry name" value="POLYSERASE-RELATED"/>
    <property type="match status" value="1"/>
</dbReference>
<dbReference type="InterPro" id="IPR001314">
    <property type="entry name" value="Peptidase_S1A"/>
</dbReference>
<reference evidence="8 9" key="1">
    <citation type="submission" date="2024-06" db="EMBL/GenBank/DDBJ databases">
        <title>A chromosome-level genome assembly of beet webworm, Loxostege sticticalis.</title>
        <authorList>
            <person name="Zhang Y."/>
        </authorList>
    </citation>
    <scope>NUCLEOTIDE SEQUENCE [LARGE SCALE GENOMIC DNA]</scope>
    <source>
        <strain evidence="8">AQ026</strain>
        <tissue evidence="8">Whole body</tissue>
    </source>
</reference>
<protein>
    <recommendedName>
        <fullName evidence="7">Peptidase S1 domain-containing protein</fullName>
    </recommendedName>
</protein>
<dbReference type="InterPro" id="IPR050430">
    <property type="entry name" value="Peptidase_S1"/>
</dbReference>
<evidence type="ECO:0000256" key="1">
    <source>
        <dbReference type="ARBA" id="ARBA00007664"/>
    </source>
</evidence>
<name>A0ABR3H6G1_LOXSC</name>